<dbReference type="PANTHER" id="PTHR42774:SF3">
    <property type="entry name" value="KETOHEXOKINASE"/>
    <property type="match status" value="1"/>
</dbReference>
<dbReference type="InterPro" id="IPR029056">
    <property type="entry name" value="Ribokinase-like"/>
</dbReference>
<protein>
    <submittedName>
        <fullName evidence="4">Carbohydrate/purine kinase</fullName>
    </submittedName>
</protein>
<organism evidence="4 5">
    <name type="scientific">Monoraphidium neglectum</name>
    <dbReference type="NCBI Taxonomy" id="145388"/>
    <lineage>
        <taxon>Eukaryota</taxon>
        <taxon>Viridiplantae</taxon>
        <taxon>Chlorophyta</taxon>
        <taxon>core chlorophytes</taxon>
        <taxon>Chlorophyceae</taxon>
        <taxon>CS clade</taxon>
        <taxon>Sphaeropleales</taxon>
        <taxon>Selenastraceae</taxon>
        <taxon>Monoraphidium</taxon>
    </lineage>
</organism>
<dbReference type="GeneID" id="25726831"/>
<keyword evidence="2 4" id="KW-0418">Kinase</keyword>
<dbReference type="EMBL" id="KK100280">
    <property type="protein sequence ID" value="KIZ07236.1"/>
    <property type="molecule type" value="Genomic_DNA"/>
</dbReference>
<dbReference type="OrthoDB" id="204058at2759"/>
<dbReference type="Gene3D" id="3.40.1190.20">
    <property type="match status" value="2"/>
</dbReference>
<dbReference type="SUPFAM" id="SSF53613">
    <property type="entry name" value="Ribokinase-like"/>
    <property type="match status" value="1"/>
</dbReference>
<feature type="domain" description="Carbohydrate kinase PfkB" evidence="3">
    <location>
        <begin position="50"/>
        <end position="263"/>
    </location>
</feature>
<evidence type="ECO:0000256" key="1">
    <source>
        <dbReference type="ARBA" id="ARBA00022679"/>
    </source>
</evidence>
<sequence>MGNGADNQYNLYHALSPAQGCTTPLPQPIKVVGCGSSGVDYLASVAAYPKPDQKLRTETLETQGGGNCANALTATARLGLSPTIITKIGGDGLGDGIISELEADGVDTSLVLRAKGSPSPFTYIIVDRSGGTRTCIHTPGEPMTPSDMSDALIAAALSGAALVYFDGRLTEAALLLARAARARGVPVLVEGERLRPGLEALLAEADYVVTSAHFPQEWTGEATIGDAMVALAQRLPRARVIITTRGTKGSVLLRRAGSGEQPSGPPRPLDDIIADLEAESLSTHRGQGNGSADCISLNGIALSGGDVASTKGVEALMFWGGRDEGSAKQRAAAAAEAEAARNAGGGAAAGYQATAVGAPGADAVLAQVFVSPAAGLPSDLVVDTTGAGDSFIGSVIYGLVTGMAVDRLMRLGAVVAACKCTALGARQGLPRRQQLTAELLGAQR</sequence>
<dbReference type="STRING" id="145388.A0A0D2NSM7"/>
<dbReference type="RefSeq" id="XP_013906255.1">
    <property type="nucleotide sequence ID" value="XM_014050801.1"/>
</dbReference>
<dbReference type="InterPro" id="IPR052562">
    <property type="entry name" value="Ketohexokinase-related"/>
</dbReference>
<dbReference type="GO" id="GO:0016301">
    <property type="term" value="F:kinase activity"/>
    <property type="evidence" value="ECO:0007669"/>
    <property type="project" value="UniProtKB-KW"/>
</dbReference>
<keyword evidence="5" id="KW-1185">Reference proteome</keyword>
<evidence type="ECO:0000313" key="5">
    <source>
        <dbReference type="Proteomes" id="UP000054498"/>
    </source>
</evidence>
<dbReference type="Pfam" id="PF00294">
    <property type="entry name" value="PfkB"/>
    <property type="match status" value="2"/>
</dbReference>
<dbReference type="InterPro" id="IPR002139">
    <property type="entry name" value="Ribo/fructo_kinase"/>
</dbReference>
<gene>
    <name evidence="4" type="ORF">MNEG_0713</name>
</gene>
<dbReference type="KEGG" id="mng:MNEG_0713"/>
<accession>A0A0D2NSM7</accession>
<dbReference type="Proteomes" id="UP000054498">
    <property type="component" value="Unassembled WGS sequence"/>
</dbReference>
<evidence type="ECO:0000259" key="3">
    <source>
        <dbReference type="Pfam" id="PF00294"/>
    </source>
</evidence>
<dbReference type="InterPro" id="IPR011611">
    <property type="entry name" value="PfkB_dom"/>
</dbReference>
<evidence type="ECO:0000256" key="2">
    <source>
        <dbReference type="ARBA" id="ARBA00022777"/>
    </source>
</evidence>
<evidence type="ECO:0000313" key="4">
    <source>
        <dbReference type="EMBL" id="KIZ07236.1"/>
    </source>
</evidence>
<dbReference type="PANTHER" id="PTHR42774">
    <property type="entry name" value="PHOSPHOTRANSFERASE SYSTEM TRANSPORT PROTEIN"/>
    <property type="match status" value="1"/>
</dbReference>
<name>A0A0D2NSM7_9CHLO</name>
<reference evidence="4 5" key="1">
    <citation type="journal article" date="2013" name="BMC Genomics">
        <title>Reconstruction of the lipid metabolism for the microalga Monoraphidium neglectum from its genome sequence reveals characteristics suitable for biofuel production.</title>
        <authorList>
            <person name="Bogen C."/>
            <person name="Al-Dilaimi A."/>
            <person name="Albersmeier A."/>
            <person name="Wichmann J."/>
            <person name="Grundmann M."/>
            <person name="Rupp O."/>
            <person name="Lauersen K.J."/>
            <person name="Blifernez-Klassen O."/>
            <person name="Kalinowski J."/>
            <person name="Goesmann A."/>
            <person name="Mussgnug J.H."/>
            <person name="Kruse O."/>
        </authorList>
    </citation>
    <scope>NUCLEOTIDE SEQUENCE [LARGE SCALE GENOMIC DNA]</scope>
    <source>
        <strain evidence="4 5">SAG 48.87</strain>
    </source>
</reference>
<dbReference type="PRINTS" id="PR00990">
    <property type="entry name" value="RIBOKINASE"/>
</dbReference>
<proteinExistence type="predicted"/>
<dbReference type="AlphaFoldDB" id="A0A0D2NSM7"/>
<keyword evidence="1" id="KW-0808">Transferase</keyword>
<feature type="domain" description="Carbohydrate kinase PfkB" evidence="3">
    <location>
        <begin position="357"/>
        <end position="430"/>
    </location>
</feature>